<protein>
    <submittedName>
        <fullName evidence="2">Uncharacterized protein</fullName>
    </submittedName>
</protein>
<dbReference type="AlphaFoldDB" id="A0A1E4S6R6"/>
<gene>
    <name evidence="2" type="ORF">CYBJADRAFT_165906</name>
</gene>
<dbReference type="Proteomes" id="UP000094389">
    <property type="component" value="Unassembled WGS sequence"/>
</dbReference>
<organism evidence="2 3">
    <name type="scientific">Cyberlindnera jadinii (strain ATCC 18201 / CBS 1600 / BCRC 20928 / JCM 3617 / NBRC 0987 / NRRL Y-1542)</name>
    <name type="common">Torula yeast</name>
    <name type="synonym">Candida utilis</name>
    <dbReference type="NCBI Taxonomy" id="983966"/>
    <lineage>
        <taxon>Eukaryota</taxon>
        <taxon>Fungi</taxon>
        <taxon>Dikarya</taxon>
        <taxon>Ascomycota</taxon>
        <taxon>Saccharomycotina</taxon>
        <taxon>Saccharomycetes</taxon>
        <taxon>Phaffomycetales</taxon>
        <taxon>Phaffomycetaceae</taxon>
        <taxon>Cyberlindnera</taxon>
    </lineage>
</organism>
<dbReference type="EMBL" id="KV453926">
    <property type="protein sequence ID" value="ODV75153.1"/>
    <property type="molecule type" value="Genomic_DNA"/>
</dbReference>
<accession>A0A1E4S6R6</accession>
<keyword evidence="3" id="KW-1185">Reference proteome</keyword>
<dbReference type="GeneID" id="30988664"/>
<name>A0A1E4S6R6_CYBJN</name>
<dbReference type="RefSeq" id="XP_020072192.1">
    <property type="nucleotide sequence ID" value="XM_020214268.1"/>
</dbReference>
<feature type="region of interest" description="Disordered" evidence="1">
    <location>
        <begin position="166"/>
        <end position="218"/>
    </location>
</feature>
<feature type="compositionally biased region" description="Acidic residues" evidence="1">
    <location>
        <begin position="173"/>
        <end position="199"/>
    </location>
</feature>
<evidence type="ECO:0000313" key="3">
    <source>
        <dbReference type="Proteomes" id="UP000094389"/>
    </source>
</evidence>
<feature type="region of interest" description="Disordered" evidence="1">
    <location>
        <begin position="104"/>
        <end position="126"/>
    </location>
</feature>
<proteinExistence type="predicted"/>
<evidence type="ECO:0000256" key="1">
    <source>
        <dbReference type="SAM" id="MobiDB-lite"/>
    </source>
</evidence>
<evidence type="ECO:0000313" key="2">
    <source>
        <dbReference type="EMBL" id="ODV75153.1"/>
    </source>
</evidence>
<reference evidence="2 3" key="1">
    <citation type="journal article" date="2016" name="Proc. Natl. Acad. Sci. U.S.A.">
        <title>Comparative genomics of biotechnologically important yeasts.</title>
        <authorList>
            <person name="Riley R."/>
            <person name="Haridas S."/>
            <person name="Wolfe K.H."/>
            <person name="Lopes M.R."/>
            <person name="Hittinger C.T."/>
            <person name="Goeker M."/>
            <person name="Salamov A.A."/>
            <person name="Wisecaver J.H."/>
            <person name="Long T.M."/>
            <person name="Calvey C.H."/>
            <person name="Aerts A.L."/>
            <person name="Barry K.W."/>
            <person name="Choi C."/>
            <person name="Clum A."/>
            <person name="Coughlan A.Y."/>
            <person name="Deshpande S."/>
            <person name="Douglass A.P."/>
            <person name="Hanson S.J."/>
            <person name="Klenk H.-P."/>
            <person name="LaButti K.M."/>
            <person name="Lapidus A."/>
            <person name="Lindquist E.A."/>
            <person name="Lipzen A.M."/>
            <person name="Meier-Kolthoff J.P."/>
            <person name="Ohm R.A."/>
            <person name="Otillar R.P."/>
            <person name="Pangilinan J.L."/>
            <person name="Peng Y."/>
            <person name="Rokas A."/>
            <person name="Rosa C.A."/>
            <person name="Scheuner C."/>
            <person name="Sibirny A.A."/>
            <person name="Slot J.C."/>
            <person name="Stielow J.B."/>
            <person name="Sun H."/>
            <person name="Kurtzman C.P."/>
            <person name="Blackwell M."/>
            <person name="Grigoriev I.V."/>
            <person name="Jeffries T.W."/>
        </authorList>
    </citation>
    <scope>NUCLEOTIDE SEQUENCE [LARGE SCALE GENOMIC DNA]</scope>
    <source>
        <strain evidence="3">ATCC 18201 / CBS 1600 / BCRC 20928 / JCM 3617 / NBRC 0987 / NRRL Y-1542</strain>
    </source>
</reference>
<sequence length="218" mass="24264">MRQHPPIGMYNGVFYGVRLYGVMVGSSEFNEASSPRDALLVLHQADTSITNKQKEAVQELLGIHVDFLVGNELSRAWTTVRSATGIPVARLNKGGRVHERMQTAKRTKTGSTTATKKSIHERTEFNQGEKKYKATLVEAINENLAFMSNTVLRDSVAETMRLIAGQEAKAEKSEEDIDSFEESVSEESDIPDDEFDHDESENHDSEGNVSRESSAEEK</sequence>